<accession>A0A1Q3C3N0</accession>
<comment type="similarity">
    <text evidence="2">Belongs to the TMEM45 family.</text>
</comment>
<evidence type="ECO:0000313" key="8">
    <source>
        <dbReference type="EMBL" id="GAV74810.1"/>
    </source>
</evidence>
<evidence type="ECO:0000313" key="9">
    <source>
        <dbReference type="Proteomes" id="UP000187406"/>
    </source>
</evidence>
<dbReference type="Pfam" id="PF04819">
    <property type="entry name" value="DUF716"/>
    <property type="match status" value="1"/>
</dbReference>
<feature type="transmembrane region" description="Helical" evidence="7">
    <location>
        <begin position="254"/>
        <end position="274"/>
    </location>
</feature>
<proteinExistence type="inferred from homology"/>
<feature type="compositionally biased region" description="Polar residues" evidence="6">
    <location>
        <begin position="37"/>
        <end position="49"/>
    </location>
</feature>
<dbReference type="InParanoid" id="A0A1Q3C3N0"/>
<reference evidence="9" key="1">
    <citation type="submission" date="2016-04" db="EMBL/GenBank/DDBJ databases">
        <title>Cephalotus genome sequencing.</title>
        <authorList>
            <person name="Fukushima K."/>
            <person name="Hasebe M."/>
            <person name="Fang X."/>
        </authorList>
    </citation>
    <scope>NUCLEOTIDE SEQUENCE [LARGE SCALE GENOMIC DNA]</scope>
    <source>
        <strain evidence="9">cv. St1</strain>
    </source>
</reference>
<dbReference type="FunCoup" id="A0A1Q3C3N0">
    <property type="interactions" value="929"/>
</dbReference>
<evidence type="ECO:0000256" key="4">
    <source>
        <dbReference type="ARBA" id="ARBA00022989"/>
    </source>
</evidence>
<keyword evidence="3 7" id="KW-0812">Transmembrane</keyword>
<dbReference type="AlphaFoldDB" id="A0A1Q3C3N0"/>
<name>A0A1Q3C3N0_CEPFO</name>
<feature type="region of interest" description="Disordered" evidence="6">
    <location>
        <begin position="25"/>
        <end position="62"/>
    </location>
</feature>
<dbReference type="InterPro" id="IPR006904">
    <property type="entry name" value="DUF716"/>
</dbReference>
<evidence type="ECO:0000256" key="7">
    <source>
        <dbReference type="SAM" id="Phobius"/>
    </source>
</evidence>
<feature type="transmembrane region" description="Helical" evidence="7">
    <location>
        <begin position="165"/>
        <end position="184"/>
    </location>
</feature>
<keyword evidence="4 7" id="KW-1133">Transmembrane helix</keyword>
<keyword evidence="9" id="KW-1185">Reference proteome</keyword>
<dbReference type="Proteomes" id="UP000187406">
    <property type="component" value="Unassembled WGS sequence"/>
</dbReference>
<evidence type="ECO:0000256" key="5">
    <source>
        <dbReference type="ARBA" id="ARBA00023136"/>
    </source>
</evidence>
<feature type="transmembrane region" description="Helical" evidence="7">
    <location>
        <begin position="68"/>
        <end position="89"/>
    </location>
</feature>
<protein>
    <submittedName>
        <fullName evidence="8">DUF716 domain-containing protein</fullName>
    </submittedName>
</protein>
<comment type="subcellular location">
    <subcellularLocation>
        <location evidence="1">Membrane</location>
        <topology evidence="1">Multi-pass membrane protein</topology>
    </subcellularLocation>
</comment>
<keyword evidence="5 7" id="KW-0472">Membrane</keyword>
<sequence length="340" mass="37666">MGLFVHMIAGGAFILTGAWQSLTSSNPNHNHNHNHNQDSTTPSSPLNQITTTTTTVSKTQNDHSPSSLYFIATSIFSFLFIINSVYSIFDAINSRDGVGSVLQFQVLAVAALFMLYSVSGLLICRVTSFPLPRLILELLALFAFVEEFLLFYLQRKDTSGIENHYFDLLLVPILICIISTILELKSSSSRSSFAKLARGLGLILQGTWFLQMGFSFYTNLIVHGCTLHQKSRGNYTVRCKGHSDYHRGRAIATLQFNCHLALLVVLSVGLYSIVAKRNGYRGDFASYRPLGTEMQQLENVGHFTLDSDEDGDYGIKDEDNVGTQMLAAVELVVNGRGSRE</sequence>
<feature type="transmembrane region" description="Helical" evidence="7">
    <location>
        <begin position="101"/>
        <end position="122"/>
    </location>
</feature>
<dbReference type="PANTHER" id="PTHR46285:SF7">
    <property type="entry name" value="OS06G0238900 PROTEIN"/>
    <property type="match status" value="1"/>
</dbReference>
<evidence type="ECO:0000256" key="2">
    <source>
        <dbReference type="ARBA" id="ARBA00006948"/>
    </source>
</evidence>
<dbReference type="STRING" id="3775.A0A1Q3C3N0"/>
<gene>
    <name evidence="8" type="ORF">CFOL_v3_18290</name>
</gene>
<evidence type="ECO:0000256" key="1">
    <source>
        <dbReference type="ARBA" id="ARBA00004141"/>
    </source>
</evidence>
<evidence type="ECO:0000256" key="6">
    <source>
        <dbReference type="SAM" id="MobiDB-lite"/>
    </source>
</evidence>
<dbReference type="GO" id="GO:0016020">
    <property type="term" value="C:membrane"/>
    <property type="evidence" value="ECO:0007669"/>
    <property type="project" value="UniProtKB-SubCell"/>
</dbReference>
<evidence type="ECO:0000256" key="3">
    <source>
        <dbReference type="ARBA" id="ARBA00022692"/>
    </source>
</evidence>
<organism evidence="8 9">
    <name type="scientific">Cephalotus follicularis</name>
    <name type="common">Albany pitcher plant</name>
    <dbReference type="NCBI Taxonomy" id="3775"/>
    <lineage>
        <taxon>Eukaryota</taxon>
        <taxon>Viridiplantae</taxon>
        <taxon>Streptophyta</taxon>
        <taxon>Embryophyta</taxon>
        <taxon>Tracheophyta</taxon>
        <taxon>Spermatophyta</taxon>
        <taxon>Magnoliopsida</taxon>
        <taxon>eudicotyledons</taxon>
        <taxon>Gunneridae</taxon>
        <taxon>Pentapetalae</taxon>
        <taxon>rosids</taxon>
        <taxon>fabids</taxon>
        <taxon>Oxalidales</taxon>
        <taxon>Cephalotaceae</taxon>
        <taxon>Cephalotus</taxon>
    </lineage>
</organism>
<feature type="transmembrane region" description="Helical" evidence="7">
    <location>
        <begin position="196"/>
        <end position="217"/>
    </location>
</feature>
<dbReference type="PANTHER" id="PTHR46285">
    <property type="entry name" value="PROTEINASE INHIBITOR I4, SERPIN (DUF716)-RELATED"/>
    <property type="match status" value="1"/>
</dbReference>
<dbReference type="EMBL" id="BDDD01001277">
    <property type="protein sequence ID" value="GAV74810.1"/>
    <property type="molecule type" value="Genomic_DNA"/>
</dbReference>
<comment type="caution">
    <text evidence="8">The sequence shown here is derived from an EMBL/GenBank/DDBJ whole genome shotgun (WGS) entry which is preliminary data.</text>
</comment>
<feature type="transmembrane region" description="Helical" evidence="7">
    <location>
        <begin position="134"/>
        <end position="153"/>
    </location>
</feature>
<dbReference type="OrthoDB" id="551896at2759"/>